<dbReference type="GO" id="GO:0003682">
    <property type="term" value="F:chromatin binding"/>
    <property type="evidence" value="ECO:0007669"/>
    <property type="project" value="TreeGrafter"/>
</dbReference>
<dbReference type="GeneID" id="106178338"/>
<keyword evidence="7" id="KW-1185">Reference proteome</keyword>
<keyword evidence="4" id="KW-0238">DNA-binding</keyword>
<dbReference type="OrthoDB" id="1872155at2759"/>
<dbReference type="Gene3D" id="1.10.20.10">
    <property type="entry name" value="Histone, subunit A"/>
    <property type="match status" value="1"/>
</dbReference>
<sequence>MSDDEDYEKLAHQQKLKAAVHYTTGQICEEFAEEEEVTYSRQFIAAVTEAAYKQIQSYGRDLELFARHAKRMTIQPDDVKLLVRKTPQLHEYISQLCKDDEEDNGQKKKRGKSTNKGGKKKTSSTLTDTTNIGEDSSESRLFQDS</sequence>
<dbReference type="InParanoid" id="A0A1S3K3D4"/>
<dbReference type="GO" id="GO:0003677">
    <property type="term" value="F:DNA binding"/>
    <property type="evidence" value="ECO:0007669"/>
    <property type="project" value="UniProtKB-KW"/>
</dbReference>
<dbReference type="AlphaFoldDB" id="A0A1S3K3D4"/>
<proteinExistence type="inferred from homology"/>
<reference evidence="8" key="1">
    <citation type="submission" date="2025-08" db="UniProtKB">
        <authorList>
            <consortium name="RefSeq"/>
        </authorList>
    </citation>
    <scope>IDENTIFICATION</scope>
    <source>
        <tissue evidence="8">Gonads</tissue>
    </source>
</reference>
<dbReference type="InterPro" id="IPR009072">
    <property type="entry name" value="Histone-fold"/>
</dbReference>
<evidence type="ECO:0000256" key="2">
    <source>
        <dbReference type="ARBA" id="ARBA00016400"/>
    </source>
</evidence>
<evidence type="ECO:0000313" key="8">
    <source>
        <dbReference type="RefSeq" id="XP_013416929.1"/>
    </source>
</evidence>
<gene>
    <name evidence="8" type="primary">LOC106178338</name>
</gene>
<keyword evidence="5" id="KW-0234">DNA repair</keyword>
<dbReference type="RefSeq" id="XP_013416929.1">
    <property type="nucleotide sequence ID" value="XM_013561475.1"/>
</dbReference>
<dbReference type="SUPFAM" id="SSF47113">
    <property type="entry name" value="Histone-fold"/>
    <property type="match status" value="1"/>
</dbReference>
<name>A0A1S3K3D4_LINAN</name>
<feature type="compositionally biased region" description="Basic residues" evidence="6">
    <location>
        <begin position="107"/>
        <end position="122"/>
    </location>
</feature>
<accession>A0A1S3K3D4</accession>
<dbReference type="GO" id="GO:0000712">
    <property type="term" value="P:resolution of meiotic recombination intermediates"/>
    <property type="evidence" value="ECO:0007669"/>
    <property type="project" value="TreeGrafter"/>
</dbReference>
<dbReference type="STRING" id="7574.A0A1S3K3D4"/>
<evidence type="ECO:0000313" key="7">
    <source>
        <dbReference type="Proteomes" id="UP000085678"/>
    </source>
</evidence>
<dbReference type="Proteomes" id="UP000085678">
    <property type="component" value="Unplaced"/>
</dbReference>
<dbReference type="CDD" id="cd22919">
    <property type="entry name" value="HFD_CENP-S"/>
    <property type="match status" value="1"/>
</dbReference>
<dbReference type="OMA" id="YRQCESF"/>
<organism evidence="7 8">
    <name type="scientific">Lingula anatina</name>
    <name type="common">Brachiopod</name>
    <name type="synonym">Lingula unguis</name>
    <dbReference type="NCBI Taxonomy" id="7574"/>
    <lineage>
        <taxon>Eukaryota</taxon>
        <taxon>Metazoa</taxon>
        <taxon>Spiralia</taxon>
        <taxon>Lophotrochozoa</taxon>
        <taxon>Brachiopoda</taxon>
        <taxon>Linguliformea</taxon>
        <taxon>Lingulata</taxon>
        <taxon>Lingulida</taxon>
        <taxon>Linguloidea</taxon>
        <taxon>Lingulidae</taxon>
        <taxon>Lingula</taxon>
    </lineage>
</organism>
<dbReference type="PANTHER" id="PTHR22980:SF0">
    <property type="entry name" value="CENTROMERE PROTEIN S"/>
    <property type="match status" value="1"/>
</dbReference>
<evidence type="ECO:0000256" key="4">
    <source>
        <dbReference type="ARBA" id="ARBA00023125"/>
    </source>
</evidence>
<dbReference type="KEGG" id="lak:106178338"/>
<keyword evidence="3" id="KW-0227">DNA damage</keyword>
<dbReference type="GO" id="GO:0071821">
    <property type="term" value="C:FANCM-MHF complex"/>
    <property type="evidence" value="ECO:0007669"/>
    <property type="project" value="InterPro"/>
</dbReference>
<evidence type="ECO:0000256" key="5">
    <source>
        <dbReference type="ARBA" id="ARBA00023204"/>
    </source>
</evidence>
<dbReference type="GO" id="GO:0046982">
    <property type="term" value="F:protein heterodimerization activity"/>
    <property type="evidence" value="ECO:0007669"/>
    <property type="project" value="InterPro"/>
</dbReference>
<evidence type="ECO:0000256" key="3">
    <source>
        <dbReference type="ARBA" id="ARBA00022763"/>
    </source>
</evidence>
<comment type="similarity">
    <text evidence="1">Belongs to the TAF9 family. CENP-S/MHF1 subfamily.</text>
</comment>
<dbReference type="InterPro" id="IPR029003">
    <property type="entry name" value="CENP-S/Mhf1"/>
</dbReference>
<dbReference type="GO" id="GO:0006281">
    <property type="term" value="P:DNA repair"/>
    <property type="evidence" value="ECO:0007669"/>
    <property type="project" value="UniProtKB-KW"/>
</dbReference>
<dbReference type="PANTHER" id="PTHR22980">
    <property type="entry name" value="CORTISTATIN"/>
    <property type="match status" value="1"/>
</dbReference>
<evidence type="ECO:0000256" key="6">
    <source>
        <dbReference type="SAM" id="MobiDB-lite"/>
    </source>
</evidence>
<dbReference type="GO" id="GO:0031297">
    <property type="term" value="P:replication fork processing"/>
    <property type="evidence" value="ECO:0007669"/>
    <property type="project" value="TreeGrafter"/>
</dbReference>
<evidence type="ECO:0000256" key="1">
    <source>
        <dbReference type="ARBA" id="ARBA00006612"/>
    </source>
</evidence>
<protein>
    <recommendedName>
        <fullName evidence="2">Centromere protein S</fullName>
    </recommendedName>
</protein>
<feature type="region of interest" description="Disordered" evidence="6">
    <location>
        <begin position="95"/>
        <end position="145"/>
    </location>
</feature>
<dbReference type="Pfam" id="PF15630">
    <property type="entry name" value="CENP-S"/>
    <property type="match status" value="1"/>
</dbReference>